<comment type="caution">
    <text evidence="5">The sequence shown here is derived from an EMBL/GenBank/DDBJ whole genome shotgun (WGS) entry which is preliminary data.</text>
</comment>
<name>A0A2M7H546_9BACT</name>
<keyword evidence="3" id="KW-0949">S-adenosyl-L-methionine</keyword>
<dbReference type="GO" id="GO:0032259">
    <property type="term" value="P:methylation"/>
    <property type="evidence" value="ECO:0007669"/>
    <property type="project" value="UniProtKB-KW"/>
</dbReference>
<dbReference type="AlphaFoldDB" id="A0A2M7H546"/>
<dbReference type="PANTHER" id="PTHR13610:SF9">
    <property type="entry name" value="FI06469P"/>
    <property type="match status" value="1"/>
</dbReference>
<evidence type="ECO:0000256" key="3">
    <source>
        <dbReference type="ARBA" id="ARBA00022691"/>
    </source>
</evidence>
<gene>
    <name evidence="5" type="ORF">COW24_00595</name>
</gene>
<feature type="transmembrane region" description="Helical" evidence="4">
    <location>
        <begin position="6"/>
        <end position="28"/>
    </location>
</feature>
<evidence type="ECO:0000256" key="2">
    <source>
        <dbReference type="ARBA" id="ARBA00022679"/>
    </source>
</evidence>
<keyword evidence="2" id="KW-0808">Transferase</keyword>
<sequence>MDISGIIISAAILLGLLFLAYNFLVFFVTQVPYIRTPKQRWSQILEALKTVDDRPLSSLTFIDVGSGLGHIVRMAASSGFSKSIGIEASPLHAWLSKILIWKQRKNSNIIVGDAFTSRLMEGDVIYYFLTSRAMPRLTTVLRQHAKPGTVVIGLGNELLDWKPCHQFTASESGATVFFYRV</sequence>
<reference evidence="5 6" key="1">
    <citation type="submission" date="2017-09" db="EMBL/GenBank/DDBJ databases">
        <title>Depth-based differentiation of microbial function through sediment-hosted aquifers and enrichment of novel symbionts in the deep terrestrial subsurface.</title>
        <authorList>
            <person name="Probst A.J."/>
            <person name="Ladd B."/>
            <person name="Jarett J.K."/>
            <person name="Geller-Mcgrath D.E."/>
            <person name="Sieber C.M."/>
            <person name="Emerson J.B."/>
            <person name="Anantharaman K."/>
            <person name="Thomas B.C."/>
            <person name="Malmstrom R."/>
            <person name="Stieglmeier M."/>
            <person name="Klingl A."/>
            <person name="Woyke T."/>
            <person name="Ryan C.M."/>
            <person name="Banfield J.F."/>
        </authorList>
    </citation>
    <scope>NUCLEOTIDE SEQUENCE [LARGE SCALE GENOMIC DNA]</scope>
    <source>
        <strain evidence="5">CG15_BIG_FIL_POST_REV_8_21_14_020_45_12</strain>
    </source>
</reference>
<evidence type="ECO:0000313" key="6">
    <source>
        <dbReference type="Proteomes" id="UP000230292"/>
    </source>
</evidence>
<organism evidence="5 6">
    <name type="scientific">Candidatus Kerfeldbacteria bacterium CG15_BIG_FIL_POST_REV_8_21_14_020_45_12</name>
    <dbReference type="NCBI Taxonomy" id="2014247"/>
    <lineage>
        <taxon>Bacteria</taxon>
        <taxon>Candidatus Kerfeldiibacteriota</taxon>
    </lineage>
</organism>
<dbReference type="PANTHER" id="PTHR13610">
    <property type="entry name" value="METHYLTRANSFERASE DOMAIN-CONTAINING PROTEIN"/>
    <property type="match status" value="1"/>
</dbReference>
<dbReference type="CDD" id="cd02440">
    <property type="entry name" value="AdoMet_MTases"/>
    <property type="match status" value="1"/>
</dbReference>
<dbReference type="EMBL" id="PFGC01000008">
    <property type="protein sequence ID" value="PIW37355.1"/>
    <property type="molecule type" value="Genomic_DNA"/>
</dbReference>
<evidence type="ECO:0008006" key="7">
    <source>
        <dbReference type="Google" id="ProtNLM"/>
    </source>
</evidence>
<accession>A0A2M7H546</accession>
<evidence type="ECO:0000256" key="4">
    <source>
        <dbReference type="SAM" id="Phobius"/>
    </source>
</evidence>
<keyword evidence="4" id="KW-1133">Transmembrane helix</keyword>
<dbReference type="InterPro" id="IPR029063">
    <property type="entry name" value="SAM-dependent_MTases_sf"/>
</dbReference>
<protein>
    <recommendedName>
        <fullName evidence="7">DOT1 domain-containing protein</fullName>
    </recommendedName>
</protein>
<evidence type="ECO:0000256" key="1">
    <source>
        <dbReference type="ARBA" id="ARBA00022603"/>
    </source>
</evidence>
<keyword evidence="4" id="KW-0812">Transmembrane</keyword>
<proteinExistence type="predicted"/>
<keyword evidence="4" id="KW-0472">Membrane</keyword>
<evidence type="ECO:0000313" key="5">
    <source>
        <dbReference type="EMBL" id="PIW37355.1"/>
    </source>
</evidence>
<dbReference type="SUPFAM" id="SSF53335">
    <property type="entry name" value="S-adenosyl-L-methionine-dependent methyltransferases"/>
    <property type="match status" value="1"/>
</dbReference>
<keyword evidence="1" id="KW-0489">Methyltransferase</keyword>
<dbReference type="Proteomes" id="UP000230292">
    <property type="component" value="Unassembled WGS sequence"/>
</dbReference>
<dbReference type="GO" id="GO:0016279">
    <property type="term" value="F:protein-lysine N-methyltransferase activity"/>
    <property type="evidence" value="ECO:0007669"/>
    <property type="project" value="InterPro"/>
</dbReference>
<dbReference type="InterPro" id="IPR026170">
    <property type="entry name" value="FAM173A/B"/>
</dbReference>
<dbReference type="Gene3D" id="3.40.50.150">
    <property type="entry name" value="Vaccinia Virus protein VP39"/>
    <property type="match status" value="1"/>
</dbReference>